<dbReference type="InterPro" id="IPR036271">
    <property type="entry name" value="Tet_transcr_reg_TetR-rel_C_sf"/>
</dbReference>
<dbReference type="Proteomes" id="UP000198362">
    <property type="component" value="Unassembled WGS sequence"/>
</dbReference>
<dbReference type="GO" id="GO:0003700">
    <property type="term" value="F:DNA-binding transcription factor activity"/>
    <property type="evidence" value="ECO:0007669"/>
    <property type="project" value="TreeGrafter"/>
</dbReference>
<evidence type="ECO:0000256" key="2">
    <source>
        <dbReference type="PROSITE-ProRule" id="PRU00335"/>
    </source>
</evidence>
<dbReference type="OrthoDB" id="3403733at2"/>
<evidence type="ECO:0000313" key="5">
    <source>
        <dbReference type="EMBL" id="SNT65513.1"/>
    </source>
</evidence>
<feature type="region of interest" description="Disordered" evidence="3">
    <location>
        <begin position="1"/>
        <end position="21"/>
    </location>
</feature>
<dbReference type="Pfam" id="PF17933">
    <property type="entry name" value="TetR_C_25"/>
    <property type="match status" value="1"/>
</dbReference>
<feature type="domain" description="HTH tetR-type" evidence="4">
    <location>
        <begin position="16"/>
        <end position="75"/>
    </location>
</feature>
<dbReference type="PRINTS" id="PR00455">
    <property type="entry name" value="HTHTETR"/>
</dbReference>
<dbReference type="AlphaFoldDB" id="A0A239PEV1"/>
<dbReference type="PANTHER" id="PTHR30055:SF146">
    <property type="entry name" value="HTH-TYPE TRANSCRIPTIONAL DUAL REGULATOR CECR"/>
    <property type="match status" value="1"/>
</dbReference>
<dbReference type="Pfam" id="PF00440">
    <property type="entry name" value="TetR_N"/>
    <property type="match status" value="1"/>
</dbReference>
<dbReference type="InterPro" id="IPR001647">
    <property type="entry name" value="HTH_TetR"/>
</dbReference>
<name>A0A239PEV1_9ACTN</name>
<feature type="DNA-binding region" description="H-T-H motif" evidence="2">
    <location>
        <begin position="38"/>
        <end position="57"/>
    </location>
</feature>
<keyword evidence="1 2" id="KW-0238">DNA-binding</keyword>
<dbReference type="EMBL" id="FZPH01000023">
    <property type="protein sequence ID" value="SNT65513.1"/>
    <property type="molecule type" value="Genomic_DNA"/>
</dbReference>
<proteinExistence type="predicted"/>
<reference evidence="5 6" key="1">
    <citation type="submission" date="2017-06" db="EMBL/GenBank/DDBJ databases">
        <authorList>
            <person name="Kim H.J."/>
            <person name="Triplett B.A."/>
        </authorList>
    </citation>
    <scope>NUCLEOTIDE SEQUENCE [LARGE SCALE GENOMIC DNA]</scope>
    <source>
        <strain evidence="5 6">CGMCC 4.5593</strain>
    </source>
</reference>
<dbReference type="Gene3D" id="1.10.357.10">
    <property type="entry name" value="Tetracycline Repressor, domain 2"/>
    <property type="match status" value="1"/>
</dbReference>
<dbReference type="RefSeq" id="WP_089255196.1">
    <property type="nucleotide sequence ID" value="NZ_FZPH01000023.1"/>
</dbReference>
<evidence type="ECO:0000313" key="6">
    <source>
        <dbReference type="Proteomes" id="UP000198362"/>
    </source>
</evidence>
<dbReference type="PANTHER" id="PTHR30055">
    <property type="entry name" value="HTH-TYPE TRANSCRIPTIONAL REGULATOR RUTR"/>
    <property type="match status" value="1"/>
</dbReference>
<dbReference type="SUPFAM" id="SSF46689">
    <property type="entry name" value="Homeodomain-like"/>
    <property type="match status" value="1"/>
</dbReference>
<keyword evidence="6" id="KW-1185">Reference proteome</keyword>
<protein>
    <submittedName>
        <fullName evidence="5">DNA-binding transcriptional regulator, AcrR family</fullName>
    </submittedName>
</protein>
<dbReference type="SUPFAM" id="SSF48498">
    <property type="entry name" value="Tetracyclin repressor-like, C-terminal domain"/>
    <property type="match status" value="1"/>
</dbReference>
<evidence type="ECO:0000256" key="3">
    <source>
        <dbReference type="SAM" id="MobiDB-lite"/>
    </source>
</evidence>
<dbReference type="GO" id="GO:0000976">
    <property type="term" value="F:transcription cis-regulatory region binding"/>
    <property type="evidence" value="ECO:0007669"/>
    <property type="project" value="TreeGrafter"/>
</dbReference>
<evidence type="ECO:0000259" key="4">
    <source>
        <dbReference type="PROSITE" id="PS50977"/>
    </source>
</evidence>
<evidence type="ECO:0000256" key="1">
    <source>
        <dbReference type="ARBA" id="ARBA00023125"/>
    </source>
</evidence>
<dbReference type="PROSITE" id="PS50977">
    <property type="entry name" value="HTH_TETR_2"/>
    <property type="match status" value="1"/>
</dbReference>
<sequence length="231" mass="24394">MASTERDPEHRGGGDATTPDRIRDAAVDRFGRDGFGAGLRAVAADAGVTAGLVVHHFGSKDGLRKACDAHVLSIVRTEKTKVLTDGSALTLLTQLAGAERFAPTVRYLVRSLQAGGALAAALVDQMIADADAYLAAGVAAGVVRPSRDPAARARYLAHQNVGAMLLWFGLHPPAADHAAFREQFRRYVDQVTAPALELFAQGLLVDRSMLDDYLMYVPDPPTEGPAAAAAH</sequence>
<dbReference type="InterPro" id="IPR050109">
    <property type="entry name" value="HTH-type_TetR-like_transc_reg"/>
</dbReference>
<dbReference type="InterPro" id="IPR009057">
    <property type="entry name" value="Homeodomain-like_sf"/>
</dbReference>
<accession>A0A239PEV1</accession>
<organism evidence="5 6">
    <name type="scientific">Asanoa hainanensis</name>
    <dbReference type="NCBI Taxonomy" id="560556"/>
    <lineage>
        <taxon>Bacteria</taxon>
        <taxon>Bacillati</taxon>
        <taxon>Actinomycetota</taxon>
        <taxon>Actinomycetes</taxon>
        <taxon>Micromonosporales</taxon>
        <taxon>Micromonosporaceae</taxon>
        <taxon>Asanoa</taxon>
    </lineage>
</organism>
<dbReference type="InterPro" id="IPR041484">
    <property type="entry name" value="TetR_C_25"/>
</dbReference>
<gene>
    <name evidence="5" type="ORF">SAMN05421812_12366</name>
</gene>